<keyword evidence="7 12" id="KW-0249">Electron transport</keyword>
<dbReference type="PANTHER" id="PTHR12980:SF0">
    <property type="entry name" value="CYTOCHROME B-C1 COMPLEX SUBUNIT 9"/>
    <property type="match status" value="1"/>
</dbReference>
<evidence type="ECO:0000256" key="8">
    <source>
        <dbReference type="ARBA" id="ARBA00022989"/>
    </source>
</evidence>
<dbReference type="PANTHER" id="PTHR12980">
    <property type="entry name" value="UBIQUINOL-CYTOCHROME C REDUCTASE COMPLEX, SUBUNIT X"/>
    <property type="match status" value="1"/>
</dbReference>
<keyword evidence="14" id="KW-1185">Reference proteome</keyword>
<dbReference type="AlphaFoldDB" id="A0AA38H1W1"/>
<dbReference type="GO" id="GO:0006122">
    <property type="term" value="P:mitochondrial electron transport, ubiquinol to cytochrome c"/>
    <property type="evidence" value="ECO:0007669"/>
    <property type="project" value="UniProtKB-UniRule"/>
</dbReference>
<comment type="similarity">
    <text evidence="2 12">Belongs to the UQCR10/QCR9 family.</text>
</comment>
<evidence type="ECO:0000313" key="14">
    <source>
        <dbReference type="Proteomes" id="UP001164286"/>
    </source>
</evidence>
<comment type="caution">
    <text evidence="13">The sequence shown here is derived from an EMBL/GenBank/DDBJ whole genome shotgun (WGS) entry which is preliminary data.</text>
</comment>
<comment type="function">
    <text evidence="12">Component of the ubiquinol-cytochrome c oxidoreductase, a multisubunit transmembrane complex that is part of the mitochondrial electron transport chain which drives oxidative phosphorylation. The complex plays an important role in the uptake of multiple carbon sources present in different host niches.</text>
</comment>
<dbReference type="Gene3D" id="1.20.5.260">
    <property type="entry name" value="Cytochrome b-c1 complex subunit 9"/>
    <property type="match status" value="1"/>
</dbReference>
<evidence type="ECO:0000256" key="5">
    <source>
        <dbReference type="ARBA" id="ARBA00022692"/>
    </source>
</evidence>
<protein>
    <recommendedName>
        <fullName evidence="11 12">Complex III subunit 9</fullName>
    </recommendedName>
</protein>
<dbReference type="GO" id="GO:0005743">
    <property type="term" value="C:mitochondrial inner membrane"/>
    <property type="evidence" value="ECO:0007669"/>
    <property type="project" value="UniProtKB-SubCell"/>
</dbReference>
<gene>
    <name evidence="13" type="ORF">MKK02DRAFT_40849</name>
</gene>
<dbReference type="InterPro" id="IPR036656">
    <property type="entry name" value="QCR9_sf"/>
</dbReference>
<dbReference type="RefSeq" id="XP_052942322.1">
    <property type="nucleotide sequence ID" value="XM_053091301.1"/>
</dbReference>
<evidence type="ECO:0000256" key="4">
    <source>
        <dbReference type="ARBA" id="ARBA00022660"/>
    </source>
</evidence>
<evidence type="ECO:0000256" key="9">
    <source>
        <dbReference type="ARBA" id="ARBA00023128"/>
    </source>
</evidence>
<dbReference type="SUPFAM" id="SSF81514">
    <property type="entry name" value="Subunit X (non-heme 7 kDa protein) of cytochrome bc1 complex (Ubiquinol-cytochrome c reductase)"/>
    <property type="match status" value="1"/>
</dbReference>
<evidence type="ECO:0000256" key="2">
    <source>
        <dbReference type="ARBA" id="ARBA00007856"/>
    </source>
</evidence>
<dbReference type="Pfam" id="PF05365">
    <property type="entry name" value="UCR_UQCRX_QCR9"/>
    <property type="match status" value="1"/>
</dbReference>
<evidence type="ECO:0000256" key="12">
    <source>
        <dbReference type="RuleBase" id="RU368056"/>
    </source>
</evidence>
<dbReference type="GO" id="GO:0045275">
    <property type="term" value="C:respiratory chain complex III"/>
    <property type="evidence" value="ECO:0007669"/>
    <property type="project" value="UniProtKB-UniRule"/>
</dbReference>
<evidence type="ECO:0000256" key="6">
    <source>
        <dbReference type="ARBA" id="ARBA00022792"/>
    </source>
</evidence>
<evidence type="ECO:0000256" key="1">
    <source>
        <dbReference type="ARBA" id="ARBA00004434"/>
    </source>
</evidence>
<evidence type="ECO:0000256" key="10">
    <source>
        <dbReference type="ARBA" id="ARBA00023136"/>
    </source>
</evidence>
<comment type="subunit">
    <text evidence="12">Component of the ubiquinol-cytochrome c oxidoreductase (cytochrome b-c1 complex, complex III, CIII), a multisubunit enzyme composed of 3 respiratory subunits cytochrome b, cytochrome c1 and Rieske protein, 2 core protein subunits, and additional low-molecular weight protein subunits.</text>
</comment>
<accession>A0AA38H1W1</accession>
<keyword evidence="4 12" id="KW-0679">Respiratory chain</keyword>
<proteinExistence type="inferred from homology"/>
<dbReference type="InterPro" id="IPR008027">
    <property type="entry name" value="QCR9"/>
</dbReference>
<evidence type="ECO:0000256" key="11">
    <source>
        <dbReference type="ARBA" id="ARBA00044247"/>
    </source>
</evidence>
<keyword evidence="9 12" id="KW-0496">Mitochondrion</keyword>
<dbReference type="FunFam" id="1.20.5.260:FF:000001">
    <property type="entry name" value="Cytochrome b-c1 complex subunit 9"/>
    <property type="match status" value="1"/>
</dbReference>
<keyword evidence="10 12" id="KW-0472">Membrane</keyword>
<evidence type="ECO:0000256" key="3">
    <source>
        <dbReference type="ARBA" id="ARBA00022448"/>
    </source>
</evidence>
<keyword evidence="3 12" id="KW-0813">Transport</keyword>
<comment type="subcellular location">
    <subcellularLocation>
        <location evidence="1 12">Mitochondrion inner membrane</location>
        <topology evidence="1 12">Single-pass membrane protein</topology>
    </subcellularLocation>
</comment>
<keyword evidence="5 12" id="KW-0812">Transmembrane</keyword>
<evidence type="ECO:0000256" key="7">
    <source>
        <dbReference type="ARBA" id="ARBA00022982"/>
    </source>
</evidence>
<reference evidence="13" key="1">
    <citation type="journal article" date="2022" name="G3 (Bethesda)">
        <title>High quality genome of the basidiomycete yeast Dioszegia hungarica PDD-24b-2 isolated from cloud water.</title>
        <authorList>
            <person name="Jarrige D."/>
            <person name="Haridas S."/>
            <person name="Bleykasten-Grosshans C."/>
            <person name="Joly M."/>
            <person name="Nadalig T."/>
            <person name="Sancelme M."/>
            <person name="Vuilleumier S."/>
            <person name="Grigoriev I.V."/>
            <person name="Amato P."/>
            <person name="Bringel F."/>
        </authorList>
    </citation>
    <scope>NUCLEOTIDE SEQUENCE</scope>
    <source>
        <strain evidence="13">PDD-24b-2</strain>
    </source>
</reference>
<sequence>MAAPVYSTLFKRNSVFVAAIFAGAFSFSIGFDVLTSAYWDMHNRGKQWKDIRGRYIDKE</sequence>
<dbReference type="EMBL" id="JAKWFO010000014">
    <property type="protein sequence ID" value="KAI9632545.1"/>
    <property type="molecule type" value="Genomic_DNA"/>
</dbReference>
<name>A0AA38H1W1_9TREE</name>
<keyword evidence="6 12" id="KW-0999">Mitochondrion inner membrane</keyword>
<feature type="transmembrane region" description="Helical" evidence="12">
    <location>
        <begin position="15"/>
        <end position="39"/>
    </location>
</feature>
<dbReference type="Proteomes" id="UP001164286">
    <property type="component" value="Unassembled WGS sequence"/>
</dbReference>
<evidence type="ECO:0000313" key="13">
    <source>
        <dbReference type="EMBL" id="KAI9632545.1"/>
    </source>
</evidence>
<keyword evidence="8 12" id="KW-1133">Transmembrane helix</keyword>
<dbReference type="GeneID" id="77730506"/>
<organism evidence="13 14">
    <name type="scientific">Dioszegia hungarica</name>
    <dbReference type="NCBI Taxonomy" id="4972"/>
    <lineage>
        <taxon>Eukaryota</taxon>
        <taxon>Fungi</taxon>
        <taxon>Dikarya</taxon>
        <taxon>Basidiomycota</taxon>
        <taxon>Agaricomycotina</taxon>
        <taxon>Tremellomycetes</taxon>
        <taxon>Tremellales</taxon>
        <taxon>Bulleribasidiaceae</taxon>
        <taxon>Dioszegia</taxon>
    </lineage>
</organism>